<dbReference type="AlphaFoldDB" id="A0AAI8YE39"/>
<proteinExistence type="predicted"/>
<organism evidence="7 8">
    <name type="scientific">Anthostomella pinea</name>
    <dbReference type="NCBI Taxonomy" id="933095"/>
    <lineage>
        <taxon>Eukaryota</taxon>
        <taxon>Fungi</taxon>
        <taxon>Dikarya</taxon>
        <taxon>Ascomycota</taxon>
        <taxon>Pezizomycotina</taxon>
        <taxon>Sordariomycetes</taxon>
        <taxon>Xylariomycetidae</taxon>
        <taxon>Xylariales</taxon>
        <taxon>Xylariaceae</taxon>
        <taxon>Anthostomella</taxon>
    </lineage>
</organism>
<gene>
    <name evidence="7" type="ORF">KHLLAP_LOCUS1858</name>
</gene>
<feature type="region of interest" description="Disordered" evidence="5">
    <location>
        <begin position="16"/>
        <end position="68"/>
    </location>
</feature>
<dbReference type="PROSITE" id="PS51501">
    <property type="entry name" value="ZF_DNL"/>
    <property type="match status" value="1"/>
</dbReference>
<reference evidence="7" key="1">
    <citation type="submission" date="2023-10" db="EMBL/GenBank/DDBJ databases">
        <authorList>
            <person name="Hackl T."/>
        </authorList>
    </citation>
    <scope>NUCLEOTIDE SEQUENCE</scope>
</reference>
<feature type="region of interest" description="Disordered" evidence="5">
    <location>
        <begin position="162"/>
        <end position="262"/>
    </location>
</feature>
<feature type="compositionally biased region" description="Low complexity" evidence="5">
    <location>
        <begin position="165"/>
        <end position="177"/>
    </location>
</feature>
<dbReference type="InterPro" id="IPR024158">
    <property type="entry name" value="Mt_import_TIM15"/>
</dbReference>
<dbReference type="GO" id="GO:0050821">
    <property type="term" value="P:protein stabilization"/>
    <property type="evidence" value="ECO:0007669"/>
    <property type="project" value="TreeGrafter"/>
</dbReference>
<name>A0AAI8YE39_9PEZI</name>
<evidence type="ECO:0000256" key="3">
    <source>
        <dbReference type="ARBA" id="ARBA00022833"/>
    </source>
</evidence>
<feature type="compositionally biased region" description="Basic and acidic residues" evidence="5">
    <location>
        <begin position="191"/>
        <end position="200"/>
    </location>
</feature>
<accession>A0AAI8YE39</accession>
<keyword evidence="1" id="KW-0479">Metal-binding</keyword>
<feature type="compositionally biased region" description="Polar residues" evidence="5">
    <location>
        <begin position="226"/>
        <end position="246"/>
    </location>
</feature>
<evidence type="ECO:0000256" key="5">
    <source>
        <dbReference type="SAM" id="MobiDB-lite"/>
    </source>
</evidence>
<protein>
    <submittedName>
        <fullName evidence="7">Uu.00g042430.m01.CDS01</fullName>
    </submittedName>
</protein>
<dbReference type="GO" id="GO:0051087">
    <property type="term" value="F:protein-folding chaperone binding"/>
    <property type="evidence" value="ECO:0007669"/>
    <property type="project" value="TreeGrafter"/>
</dbReference>
<feature type="compositionally biased region" description="Low complexity" evidence="5">
    <location>
        <begin position="56"/>
        <end position="65"/>
    </location>
</feature>
<evidence type="ECO:0000256" key="1">
    <source>
        <dbReference type="ARBA" id="ARBA00022723"/>
    </source>
</evidence>
<keyword evidence="8" id="KW-1185">Reference proteome</keyword>
<feature type="domain" description="DNL-type" evidence="6">
    <location>
        <begin position="72"/>
        <end position="167"/>
    </location>
</feature>
<feature type="compositionally biased region" description="Polar residues" evidence="5">
    <location>
        <begin position="201"/>
        <end position="218"/>
    </location>
</feature>
<dbReference type="GO" id="GO:0006457">
    <property type="term" value="P:protein folding"/>
    <property type="evidence" value="ECO:0007669"/>
    <property type="project" value="TreeGrafter"/>
</dbReference>
<feature type="compositionally biased region" description="Basic and acidic residues" evidence="5">
    <location>
        <begin position="309"/>
        <end position="320"/>
    </location>
</feature>
<dbReference type="Pfam" id="PF05180">
    <property type="entry name" value="zf-DNL"/>
    <property type="match status" value="1"/>
</dbReference>
<dbReference type="InterPro" id="IPR007853">
    <property type="entry name" value="Znf_DNL-typ"/>
</dbReference>
<feature type="region of interest" description="Disordered" evidence="5">
    <location>
        <begin position="299"/>
        <end position="322"/>
    </location>
</feature>
<evidence type="ECO:0000256" key="2">
    <source>
        <dbReference type="ARBA" id="ARBA00022771"/>
    </source>
</evidence>
<evidence type="ECO:0000313" key="8">
    <source>
        <dbReference type="Proteomes" id="UP001295740"/>
    </source>
</evidence>
<evidence type="ECO:0000256" key="4">
    <source>
        <dbReference type="PROSITE-ProRule" id="PRU00834"/>
    </source>
</evidence>
<dbReference type="PANTHER" id="PTHR20922:SF13">
    <property type="entry name" value="DNL-TYPE ZINC FINGER PROTEIN"/>
    <property type="match status" value="1"/>
</dbReference>
<dbReference type="EMBL" id="CAUWAG010000003">
    <property type="protein sequence ID" value="CAJ2501390.1"/>
    <property type="molecule type" value="Genomic_DNA"/>
</dbReference>
<keyword evidence="2 4" id="KW-0863">Zinc-finger</keyword>
<dbReference type="PANTHER" id="PTHR20922">
    <property type="entry name" value="DNL-TYPE ZINC FINGER PROTEIN"/>
    <property type="match status" value="1"/>
</dbReference>
<evidence type="ECO:0000259" key="6">
    <source>
        <dbReference type="PROSITE" id="PS51501"/>
    </source>
</evidence>
<sequence length="549" mass="61057">MASKISTRFLSSALRPTRIISPSTSHPYPRLPRTLQPAFRRSAHSIPKPPHPAPPASNSAQPPASDAKPRKLLEPHYELTFTCVPCGERSSHTISKQGYHKGSVLITCPSCRNRHIISDNLNIFGDRKITVEDIMREKGQLVKRGTLGEDGDVEFWEDGTVTERGTSAAGNATGTATKAINEPGPQAETEEATKMRDARDPSSQATESTPATGSTPLSNAEARPTVDSTLRPNTVPSTRRQYSTAVSRDDQQTGDGHVGGFNYHPIIEESSSQNLLREMMEDSGRTNLHHVLADLRDSLRDGTPLPKRVKQEPPKPRERPVSMSSMFRRVTGERERMGKNQRELLKSGWRSERRRELPLSVLTRVPREEMVKHVKHAKPLIAKSYETTPGDPTVFRKHAVKPASEVIRKLAVKPAPPRVRLVPDREPSVMKEPQVRMAYSKERFNGVRLYALNSADNRPRALQARPGVIGRRPAALSRREGEGEVQPIARPRNDVFRKPKQTARSKRLDAFGKATADLWGNENLSNSLRKMIEHASGAKSLQPLARASF</sequence>
<keyword evidence="3" id="KW-0862">Zinc</keyword>
<dbReference type="GO" id="GO:0030150">
    <property type="term" value="P:protein import into mitochondrial matrix"/>
    <property type="evidence" value="ECO:0007669"/>
    <property type="project" value="TreeGrafter"/>
</dbReference>
<dbReference type="Proteomes" id="UP001295740">
    <property type="component" value="Unassembled WGS sequence"/>
</dbReference>
<evidence type="ECO:0000313" key="7">
    <source>
        <dbReference type="EMBL" id="CAJ2501390.1"/>
    </source>
</evidence>
<dbReference type="GO" id="GO:0005739">
    <property type="term" value="C:mitochondrion"/>
    <property type="evidence" value="ECO:0007669"/>
    <property type="project" value="TreeGrafter"/>
</dbReference>
<comment type="caution">
    <text evidence="7">The sequence shown here is derived from an EMBL/GenBank/DDBJ whole genome shotgun (WGS) entry which is preliminary data.</text>
</comment>
<dbReference type="GO" id="GO:0008270">
    <property type="term" value="F:zinc ion binding"/>
    <property type="evidence" value="ECO:0007669"/>
    <property type="project" value="UniProtKB-KW"/>
</dbReference>